<dbReference type="GO" id="GO:0005634">
    <property type="term" value="C:nucleus"/>
    <property type="evidence" value="ECO:0007669"/>
    <property type="project" value="UniProtKB-UniRule"/>
</dbReference>
<organism evidence="5 6">
    <name type="scientific">Neolentinus lepideus HHB14362 ss-1</name>
    <dbReference type="NCBI Taxonomy" id="1314782"/>
    <lineage>
        <taxon>Eukaryota</taxon>
        <taxon>Fungi</taxon>
        <taxon>Dikarya</taxon>
        <taxon>Basidiomycota</taxon>
        <taxon>Agaricomycotina</taxon>
        <taxon>Agaricomycetes</taxon>
        <taxon>Gloeophyllales</taxon>
        <taxon>Gloeophyllaceae</taxon>
        <taxon>Neolentinus</taxon>
    </lineage>
</organism>
<dbReference type="GO" id="GO:0001228">
    <property type="term" value="F:DNA-binding transcription activator activity, RNA polymerase II-specific"/>
    <property type="evidence" value="ECO:0007669"/>
    <property type="project" value="TreeGrafter"/>
</dbReference>
<dbReference type="Gene3D" id="1.10.30.10">
    <property type="entry name" value="High mobility group box domain"/>
    <property type="match status" value="1"/>
</dbReference>
<dbReference type="Pfam" id="PF00505">
    <property type="entry name" value="HMG_box"/>
    <property type="match status" value="1"/>
</dbReference>
<dbReference type="AlphaFoldDB" id="A0A165RM05"/>
<keyword evidence="3" id="KW-0539">Nucleus</keyword>
<feature type="non-terminal residue" evidence="5">
    <location>
        <position position="74"/>
    </location>
</feature>
<protein>
    <recommendedName>
        <fullName evidence="4">HMG box domain-containing protein</fullName>
    </recommendedName>
</protein>
<dbReference type="InParanoid" id="A0A165RM05"/>
<dbReference type="SUPFAM" id="SSF47095">
    <property type="entry name" value="HMG-box"/>
    <property type="match status" value="1"/>
</dbReference>
<name>A0A165RM05_9AGAM</name>
<gene>
    <name evidence="5" type="ORF">NEOLEDRAFT_1052092</name>
</gene>
<keyword evidence="2" id="KW-0804">Transcription</keyword>
<evidence type="ECO:0000256" key="2">
    <source>
        <dbReference type="ARBA" id="ARBA00023163"/>
    </source>
</evidence>
<dbReference type="STRING" id="1314782.A0A165RM05"/>
<feature type="domain" description="HMG box" evidence="4">
    <location>
        <begin position="2"/>
        <end position="69"/>
    </location>
</feature>
<feature type="DNA-binding region" description="HMG box" evidence="3">
    <location>
        <begin position="2"/>
        <end position="69"/>
    </location>
</feature>
<keyword evidence="1 3" id="KW-0238">DNA-binding</keyword>
<evidence type="ECO:0000313" key="5">
    <source>
        <dbReference type="EMBL" id="KZT24013.1"/>
    </source>
</evidence>
<evidence type="ECO:0000259" key="4">
    <source>
        <dbReference type="PROSITE" id="PS50118"/>
    </source>
</evidence>
<dbReference type="PROSITE" id="PS50118">
    <property type="entry name" value="HMG_BOX_2"/>
    <property type="match status" value="1"/>
</dbReference>
<evidence type="ECO:0000256" key="3">
    <source>
        <dbReference type="PROSITE-ProRule" id="PRU00267"/>
    </source>
</evidence>
<dbReference type="PANTHER" id="PTHR10270">
    <property type="entry name" value="SOX TRANSCRIPTION FACTOR"/>
    <property type="match status" value="1"/>
</dbReference>
<evidence type="ECO:0000256" key="1">
    <source>
        <dbReference type="ARBA" id="ARBA00023125"/>
    </source>
</evidence>
<dbReference type="InterPro" id="IPR036910">
    <property type="entry name" value="HMG_box_dom_sf"/>
</dbReference>
<dbReference type="PANTHER" id="PTHR10270:SF161">
    <property type="entry name" value="SEX-DETERMINING REGION Y PROTEIN"/>
    <property type="match status" value="1"/>
</dbReference>
<evidence type="ECO:0000313" key="6">
    <source>
        <dbReference type="Proteomes" id="UP000076761"/>
    </source>
</evidence>
<sequence>HIPRPKNAFILFRCDYVKRRTKSKSGDGASVSKRAGEEWRKLPASEKARYHARAEEEKRRHRIRYPDYAYKPQR</sequence>
<accession>A0A165RM05</accession>
<dbReference type="OrthoDB" id="6247875at2759"/>
<dbReference type="Proteomes" id="UP000076761">
    <property type="component" value="Unassembled WGS sequence"/>
</dbReference>
<proteinExistence type="predicted"/>
<dbReference type="CDD" id="cd01389">
    <property type="entry name" value="HMG-box_ROX1-like"/>
    <property type="match status" value="1"/>
</dbReference>
<keyword evidence="6" id="KW-1185">Reference proteome</keyword>
<dbReference type="InterPro" id="IPR009071">
    <property type="entry name" value="HMG_box_dom"/>
</dbReference>
<dbReference type="InterPro" id="IPR050140">
    <property type="entry name" value="SRY-related_HMG-box_TF-like"/>
</dbReference>
<dbReference type="SMART" id="SM00398">
    <property type="entry name" value="HMG"/>
    <property type="match status" value="1"/>
</dbReference>
<dbReference type="EMBL" id="KV425580">
    <property type="protein sequence ID" value="KZT24013.1"/>
    <property type="molecule type" value="Genomic_DNA"/>
</dbReference>
<reference evidence="5 6" key="1">
    <citation type="journal article" date="2016" name="Mol. Biol. Evol.">
        <title>Comparative Genomics of Early-Diverging Mushroom-Forming Fungi Provides Insights into the Origins of Lignocellulose Decay Capabilities.</title>
        <authorList>
            <person name="Nagy L.G."/>
            <person name="Riley R."/>
            <person name="Tritt A."/>
            <person name="Adam C."/>
            <person name="Daum C."/>
            <person name="Floudas D."/>
            <person name="Sun H."/>
            <person name="Yadav J.S."/>
            <person name="Pangilinan J."/>
            <person name="Larsson K.H."/>
            <person name="Matsuura K."/>
            <person name="Barry K."/>
            <person name="Labutti K."/>
            <person name="Kuo R."/>
            <person name="Ohm R.A."/>
            <person name="Bhattacharya S.S."/>
            <person name="Shirouzu T."/>
            <person name="Yoshinaga Y."/>
            <person name="Martin F.M."/>
            <person name="Grigoriev I.V."/>
            <person name="Hibbett D.S."/>
        </authorList>
    </citation>
    <scope>NUCLEOTIDE SEQUENCE [LARGE SCALE GENOMIC DNA]</scope>
    <source>
        <strain evidence="5 6">HHB14362 ss-1</strain>
    </source>
</reference>
<dbReference type="GO" id="GO:0030154">
    <property type="term" value="P:cell differentiation"/>
    <property type="evidence" value="ECO:0007669"/>
    <property type="project" value="TreeGrafter"/>
</dbReference>
<dbReference type="GO" id="GO:0000978">
    <property type="term" value="F:RNA polymerase II cis-regulatory region sequence-specific DNA binding"/>
    <property type="evidence" value="ECO:0007669"/>
    <property type="project" value="TreeGrafter"/>
</dbReference>
<feature type="non-terminal residue" evidence="5">
    <location>
        <position position="1"/>
    </location>
</feature>